<reference evidence="2" key="1">
    <citation type="submission" date="2022-01" db="EMBL/GenBank/DDBJ databases">
        <authorList>
            <person name="King R."/>
        </authorList>
    </citation>
    <scope>NUCLEOTIDE SEQUENCE</scope>
</reference>
<dbReference type="EMBL" id="OV651816">
    <property type="protein sequence ID" value="CAH1109354.1"/>
    <property type="molecule type" value="Genomic_DNA"/>
</dbReference>
<dbReference type="AlphaFoldDB" id="A0A9P0GBE1"/>
<name>A0A9P0GBE1_9CUCU</name>
<feature type="chain" id="PRO_5040441719" evidence="1">
    <location>
        <begin position="19"/>
        <end position="221"/>
    </location>
</feature>
<protein>
    <submittedName>
        <fullName evidence="2">Uncharacterized protein</fullName>
    </submittedName>
</protein>
<gene>
    <name evidence="2" type="ORF">PSYICH_LOCUS10091</name>
</gene>
<feature type="signal peptide" evidence="1">
    <location>
        <begin position="1"/>
        <end position="18"/>
    </location>
</feature>
<proteinExistence type="predicted"/>
<keyword evidence="3" id="KW-1185">Reference proteome</keyword>
<accession>A0A9P0GBE1</accession>
<dbReference type="OrthoDB" id="10455193at2759"/>
<sequence>MKFIVVFSLLVSLALVQTTLIIPSIILGTVALNKLAKVAHIPSIANVDAEVEANVLGQKVNAEAAYGVGENSSGAHAGINGDILGQNPNIHGDIVDGHNQGIHSKEIYKDEDGRYYVLVKQYVGSDSYYVRRYLTEVEIRRYMAIQNGKSYELNFDTTNHKIGFNSRPAEPNRELNYLNRVEQFHAPPTGERYYVQPQPRRPVYYKFGPKVYNDDVPQPEN</sequence>
<keyword evidence="1" id="KW-0732">Signal</keyword>
<evidence type="ECO:0000256" key="1">
    <source>
        <dbReference type="SAM" id="SignalP"/>
    </source>
</evidence>
<evidence type="ECO:0000313" key="3">
    <source>
        <dbReference type="Proteomes" id="UP001153636"/>
    </source>
</evidence>
<organism evidence="2 3">
    <name type="scientific">Psylliodes chrysocephalus</name>
    <dbReference type="NCBI Taxonomy" id="3402493"/>
    <lineage>
        <taxon>Eukaryota</taxon>
        <taxon>Metazoa</taxon>
        <taxon>Ecdysozoa</taxon>
        <taxon>Arthropoda</taxon>
        <taxon>Hexapoda</taxon>
        <taxon>Insecta</taxon>
        <taxon>Pterygota</taxon>
        <taxon>Neoptera</taxon>
        <taxon>Endopterygota</taxon>
        <taxon>Coleoptera</taxon>
        <taxon>Polyphaga</taxon>
        <taxon>Cucujiformia</taxon>
        <taxon>Chrysomeloidea</taxon>
        <taxon>Chrysomelidae</taxon>
        <taxon>Galerucinae</taxon>
        <taxon>Alticini</taxon>
        <taxon>Psylliodes</taxon>
    </lineage>
</organism>
<evidence type="ECO:0000313" key="2">
    <source>
        <dbReference type="EMBL" id="CAH1109354.1"/>
    </source>
</evidence>
<dbReference type="Proteomes" id="UP001153636">
    <property type="component" value="Chromosome 4"/>
</dbReference>